<name>A0A077LUY5_9MICO</name>
<evidence type="ECO:0000256" key="6">
    <source>
        <dbReference type="SAM" id="Phobius"/>
    </source>
</evidence>
<dbReference type="InterPro" id="IPR020846">
    <property type="entry name" value="MFS_dom"/>
</dbReference>
<feature type="transmembrane region" description="Helical" evidence="6">
    <location>
        <begin position="321"/>
        <end position="341"/>
    </location>
</feature>
<feature type="transmembrane region" description="Helical" evidence="6">
    <location>
        <begin position="160"/>
        <end position="187"/>
    </location>
</feature>
<gene>
    <name evidence="8" type="ORF">BN12_220001</name>
</gene>
<dbReference type="GO" id="GO:0005886">
    <property type="term" value="C:plasma membrane"/>
    <property type="evidence" value="ECO:0007669"/>
    <property type="project" value="UniProtKB-SubCell"/>
</dbReference>
<evidence type="ECO:0000256" key="4">
    <source>
        <dbReference type="ARBA" id="ARBA00022989"/>
    </source>
</evidence>
<evidence type="ECO:0000256" key="2">
    <source>
        <dbReference type="ARBA" id="ARBA00022475"/>
    </source>
</evidence>
<dbReference type="PROSITE" id="PS50850">
    <property type="entry name" value="MFS"/>
    <property type="match status" value="1"/>
</dbReference>
<dbReference type="Gene3D" id="1.20.1250.20">
    <property type="entry name" value="MFS general substrate transporter like domains"/>
    <property type="match status" value="1"/>
</dbReference>
<feature type="transmembrane region" description="Helical" evidence="6">
    <location>
        <begin position="269"/>
        <end position="287"/>
    </location>
</feature>
<feature type="transmembrane region" description="Helical" evidence="6">
    <location>
        <begin position="294"/>
        <end position="315"/>
    </location>
</feature>
<feature type="transmembrane region" description="Helical" evidence="6">
    <location>
        <begin position="12"/>
        <end position="35"/>
    </location>
</feature>
<comment type="subcellular location">
    <subcellularLocation>
        <location evidence="1">Cell membrane</location>
        <topology evidence="1">Multi-pass membrane protein</topology>
    </subcellularLocation>
</comment>
<accession>A0A077LUY5</accession>
<dbReference type="STRING" id="1194083.BN12_220001"/>
<evidence type="ECO:0000256" key="5">
    <source>
        <dbReference type="ARBA" id="ARBA00023136"/>
    </source>
</evidence>
<comment type="caution">
    <text evidence="8">The sequence shown here is derived from an EMBL/GenBank/DDBJ whole genome shotgun (WGS) entry which is preliminary data.</text>
</comment>
<dbReference type="Proteomes" id="UP000035721">
    <property type="component" value="Unassembled WGS sequence"/>
</dbReference>
<protein>
    <submittedName>
        <fullName evidence="8">Putative Antibiotic efflux protein</fullName>
    </submittedName>
</protein>
<keyword evidence="4 6" id="KW-1133">Transmembrane helix</keyword>
<dbReference type="InterPro" id="IPR036259">
    <property type="entry name" value="MFS_trans_sf"/>
</dbReference>
<evidence type="ECO:0000256" key="3">
    <source>
        <dbReference type="ARBA" id="ARBA00022692"/>
    </source>
</evidence>
<dbReference type="InterPro" id="IPR011701">
    <property type="entry name" value="MFS"/>
</dbReference>
<dbReference type="PANTHER" id="PTHR23513">
    <property type="entry name" value="INTEGRAL MEMBRANE EFFLUX PROTEIN-RELATED"/>
    <property type="match status" value="1"/>
</dbReference>
<dbReference type="AlphaFoldDB" id="A0A077LUY5"/>
<dbReference type="GO" id="GO:0022857">
    <property type="term" value="F:transmembrane transporter activity"/>
    <property type="evidence" value="ECO:0007669"/>
    <property type="project" value="InterPro"/>
</dbReference>
<feature type="transmembrane region" description="Helical" evidence="6">
    <location>
        <begin position="233"/>
        <end position="257"/>
    </location>
</feature>
<feature type="transmembrane region" description="Helical" evidence="6">
    <location>
        <begin position="47"/>
        <end position="68"/>
    </location>
</feature>
<dbReference type="RefSeq" id="WP_048550415.1">
    <property type="nucleotide sequence ID" value="NZ_HF570958.1"/>
</dbReference>
<sequence length="417" mass="42955">MKGGAALGRPFWLVWGAGAASYAGDGLVAGALPLLAASLTRDPRLIAAVDACLYVGWLLLGLVSGVVVDRVDRLGLMWRVDVVRAVLFAVFAAFVITAHVRISLILVLSLILGLAAPFFANASSSVLPELVPDAQIERANSYTQTSIVVLSNLVGPPVGAALFVAATGAPFVLNAVSFAVSALLVAWGAAVRRTRPAGVLVPSVSSTGATAPTAPGVRGALAEGIAFLRGHRVLGVLAVTVGVVNLVVGGIMGILVLYVLEVLKLPEEAYGWLISAFAVGGLGGSLVTPRLVRWTGPATVANAAVIVFGVVVLSLGLTRNLVVVGIALMVGGFASLMWNIVTISYRQRVVPRTLLGRVTSVYRMAAFIAVPVGAVGAGWLAHAIGIQHTYLIGGLILLVTSALVFRRIGEMSQVTPG</sequence>
<dbReference type="CDD" id="cd06173">
    <property type="entry name" value="MFS_MefA_like"/>
    <property type="match status" value="1"/>
</dbReference>
<evidence type="ECO:0000313" key="8">
    <source>
        <dbReference type="EMBL" id="CCH77723.1"/>
    </source>
</evidence>
<keyword evidence="2" id="KW-1003">Cell membrane</keyword>
<dbReference type="SUPFAM" id="SSF103473">
    <property type="entry name" value="MFS general substrate transporter"/>
    <property type="match status" value="1"/>
</dbReference>
<proteinExistence type="predicted"/>
<evidence type="ECO:0000256" key="1">
    <source>
        <dbReference type="ARBA" id="ARBA00004651"/>
    </source>
</evidence>
<reference evidence="8 9" key="1">
    <citation type="journal article" date="2013" name="ISME J.">
        <title>A metabolic model for members of the genus Tetrasphaera involved in enhanced biological phosphorus removal.</title>
        <authorList>
            <person name="Kristiansen R."/>
            <person name="Nguyen H.T.T."/>
            <person name="Saunders A.M."/>
            <person name="Nielsen J.L."/>
            <person name="Wimmer R."/>
            <person name="Le V.Q."/>
            <person name="McIlroy S.J."/>
            <person name="Petrovski S."/>
            <person name="Seviour R.J."/>
            <person name="Calteau A."/>
            <person name="Nielsen K.L."/>
            <person name="Nielsen P.H."/>
        </authorList>
    </citation>
    <scope>NUCLEOTIDE SEQUENCE [LARGE SCALE GENOMIC DNA]</scope>
    <source>
        <strain evidence="8 9">T1-X7</strain>
    </source>
</reference>
<keyword evidence="9" id="KW-1185">Reference proteome</keyword>
<feature type="transmembrane region" description="Helical" evidence="6">
    <location>
        <begin position="387"/>
        <end position="405"/>
    </location>
</feature>
<feature type="transmembrane region" description="Helical" evidence="6">
    <location>
        <begin position="361"/>
        <end position="381"/>
    </location>
</feature>
<dbReference type="Pfam" id="PF07690">
    <property type="entry name" value="MFS_1"/>
    <property type="match status" value="1"/>
</dbReference>
<dbReference type="EMBL" id="CAJB01000135">
    <property type="protein sequence ID" value="CCH77723.1"/>
    <property type="molecule type" value="Genomic_DNA"/>
</dbReference>
<evidence type="ECO:0000313" key="9">
    <source>
        <dbReference type="Proteomes" id="UP000035721"/>
    </source>
</evidence>
<feature type="transmembrane region" description="Helical" evidence="6">
    <location>
        <begin position="102"/>
        <end position="120"/>
    </location>
</feature>
<keyword evidence="5 6" id="KW-0472">Membrane</keyword>
<dbReference type="PANTHER" id="PTHR23513:SF6">
    <property type="entry name" value="MAJOR FACILITATOR SUPERFAMILY ASSOCIATED DOMAIN-CONTAINING PROTEIN"/>
    <property type="match status" value="1"/>
</dbReference>
<organism evidence="8 9">
    <name type="scientific">Nostocoides japonicum T1-X7</name>
    <dbReference type="NCBI Taxonomy" id="1194083"/>
    <lineage>
        <taxon>Bacteria</taxon>
        <taxon>Bacillati</taxon>
        <taxon>Actinomycetota</taxon>
        <taxon>Actinomycetes</taxon>
        <taxon>Micrococcales</taxon>
        <taxon>Intrasporangiaceae</taxon>
        <taxon>Nostocoides</taxon>
    </lineage>
</organism>
<keyword evidence="3 6" id="KW-0812">Transmembrane</keyword>
<feature type="domain" description="Major facilitator superfamily (MFS) profile" evidence="7">
    <location>
        <begin position="1"/>
        <end position="412"/>
    </location>
</feature>
<evidence type="ECO:0000259" key="7">
    <source>
        <dbReference type="PROSITE" id="PS50850"/>
    </source>
</evidence>
<feature type="transmembrane region" description="Helical" evidence="6">
    <location>
        <begin position="74"/>
        <end position="95"/>
    </location>
</feature>